<reference evidence="1 2" key="1">
    <citation type="submission" date="2014-04" db="EMBL/GenBank/DDBJ databases">
        <authorList>
            <consortium name="DOE Joint Genome Institute"/>
            <person name="Kuo A."/>
            <person name="Kohler A."/>
            <person name="Nagy L.G."/>
            <person name="Floudas D."/>
            <person name="Copeland A."/>
            <person name="Barry K.W."/>
            <person name="Cichocki N."/>
            <person name="Veneault-Fourrey C."/>
            <person name="LaButti K."/>
            <person name="Lindquist E.A."/>
            <person name="Lipzen A."/>
            <person name="Lundell T."/>
            <person name="Morin E."/>
            <person name="Murat C."/>
            <person name="Sun H."/>
            <person name="Tunlid A."/>
            <person name="Henrissat B."/>
            <person name="Grigoriev I.V."/>
            <person name="Hibbett D.S."/>
            <person name="Martin F."/>
            <person name="Nordberg H.P."/>
            <person name="Cantor M.N."/>
            <person name="Hua S.X."/>
        </authorList>
    </citation>
    <scope>NUCLEOTIDE SEQUENCE [LARGE SCALE GENOMIC DNA]</scope>
    <source>
        <strain evidence="1 2">LaAM-08-1</strain>
    </source>
</reference>
<name>A0A0C9WQG1_9AGAR</name>
<keyword evidence="2" id="KW-1185">Reference proteome</keyword>
<dbReference type="Proteomes" id="UP000054477">
    <property type="component" value="Unassembled WGS sequence"/>
</dbReference>
<proteinExistence type="predicted"/>
<sequence length="92" mass="10300">VLLFVYPDRRVPTAQLMLIMNICQSTDSSRFATNPFALLNQLYSFVLQSAEEAEKVISVLGVIIYLNGNQDPSPDFLASLLDLGLEEFTLLF</sequence>
<dbReference type="AlphaFoldDB" id="A0A0C9WQG1"/>
<evidence type="ECO:0000313" key="2">
    <source>
        <dbReference type="Proteomes" id="UP000054477"/>
    </source>
</evidence>
<organism evidence="1 2">
    <name type="scientific">Laccaria amethystina LaAM-08-1</name>
    <dbReference type="NCBI Taxonomy" id="1095629"/>
    <lineage>
        <taxon>Eukaryota</taxon>
        <taxon>Fungi</taxon>
        <taxon>Dikarya</taxon>
        <taxon>Basidiomycota</taxon>
        <taxon>Agaricomycotina</taxon>
        <taxon>Agaricomycetes</taxon>
        <taxon>Agaricomycetidae</taxon>
        <taxon>Agaricales</taxon>
        <taxon>Agaricineae</taxon>
        <taxon>Hydnangiaceae</taxon>
        <taxon>Laccaria</taxon>
    </lineage>
</organism>
<evidence type="ECO:0008006" key="3">
    <source>
        <dbReference type="Google" id="ProtNLM"/>
    </source>
</evidence>
<dbReference type="OrthoDB" id="10422820at2759"/>
<protein>
    <recommendedName>
        <fullName evidence="3">Dymeclin</fullName>
    </recommendedName>
</protein>
<gene>
    <name evidence="1" type="ORF">K443DRAFT_72370</name>
</gene>
<reference evidence="2" key="2">
    <citation type="submission" date="2015-01" db="EMBL/GenBank/DDBJ databases">
        <title>Evolutionary Origins and Diversification of the Mycorrhizal Mutualists.</title>
        <authorList>
            <consortium name="DOE Joint Genome Institute"/>
            <consortium name="Mycorrhizal Genomics Consortium"/>
            <person name="Kohler A."/>
            <person name="Kuo A."/>
            <person name="Nagy L.G."/>
            <person name="Floudas D."/>
            <person name="Copeland A."/>
            <person name="Barry K.W."/>
            <person name="Cichocki N."/>
            <person name="Veneault-Fourrey C."/>
            <person name="LaButti K."/>
            <person name="Lindquist E.A."/>
            <person name="Lipzen A."/>
            <person name="Lundell T."/>
            <person name="Morin E."/>
            <person name="Murat C."/>
            <person name="Riley R."/>
            <person name="Ohm R."/>
            <person name="Sun H."/>
            <person name="Tunlid A."/>
            <person name="Henrissat B."/>
            <person name="Grigoriev I.V."/>
            <person name="Hibbett D.S."/>
            <person name="Martin F."/>
        </authorList>
    </citation>
    <scope>NUCLEOTIDE SEQUENCE [LARGE SCALE GENOMIC DNA]</scope>
    <source>
        <strain evidence="2">LaAM-08-1</strain>
    </source>
</reference>
<feature type="non-terminal residue" evidence="1">
    <location>
        <position position="1"/>
    </location>
</feature>
<evidence type="ECO:0000313" key="1">
    <source>
        <dbReference type="EMBL" id="KIK00490.1"/>
    </source>
</evidence>
<feature type="non-terminal residue" evidence="1">
    <location>
        <position position="92"/>
    </location>
</feature>
<dbReference type="HOGENOM" id="CLU_2419018_0_0_1"/>
<dbReference type="EMBL" id="KN838624">
    <property type="protein sequence ID" value="KIK00490.1"/>
    <property type="molecule type" value="Genomic_DNA"/>
</dbReference>
<accession>A0A0C9WQG1</accession>